<gene>
    <name evidence="2" type="ORF">PXEA_LOCUS36766</name>
</gene>
<evidence type="ECO:0000313" key="2">
    <source>
        <dbReference type="EMBL" id="VEL43326.1"/>
    </source>
</evidence>
<accession>A0A448XRT9</accession>
<proteinExistence type="predicted"/>
<evidence type="ECO:0000256" key="1">
    <source>
        <dbReference type="SAM" id="MobiDB-lite"/>
    </source>
</evidence>
<dbReference type="AlphaFoldDB" id="A0A448XRT9"/>
<organism evidence="2 3">
    <name type="scientific">Protopolystoma xenopodis</name>
    <dbReference type="NCBI Taxonomy" id="117903"/>
    <lineage>
        <taxon>Eukaryota</taxon>
        <taxon>Metazoa</taxon>
        <taxon>Spiralia</taxon>
        <taxon>Lophotrochozoa</taxon>
        <taxon>Platyhelminthes</taxon>
        <taxon>Monogenea</taxon>
        <taxon>Polyopisthocotylea</taxon>
        <taxon>Polystomatidea</taxon>
        <taxon>Polystomatidae</taxon>
        <taxon>Protopolystoma</taxon>
    </lineage>
</organism>
<sequence>MNVCHVILVVQDSLHDTKVINLIDRAAGLKPTMFTSRAGGLETPPRLNSPSTPLQPPQPSLSVTGQLNNSKNHHHISMTPTTAIQDPSKLGETLAAASFGELNSGVSLRRRPSCADQPVETCIGCASTSADLSRRSRHMHQQQHHQQEVSQQAESTGIALTE</sequence>
<dbReference type="EMBL" id="CAAALY010280467">
    <property type="protein sequence ID" value="VEL43326.1"/>
    <property type="molecule type" value="Genomic_DNA"/>
</dbReference>
<dbReference type="Proteomes" id="UP000784294">
    <property type="component" value="Unassembled WGS sequence"/>
</dbReference>
<keyword evidence="3" id="KW-1185">Reference proteome</keyword>
<comment type="caution">
    <text evidence="2">The sequence shown here is derived from an EMBL/GenBank/DDBJ whole genome shotgun (WGS) entry which is preliminary data.</text>
</comment>
<name>A0A448XRT9_9PLAT</name>
<reference evidence="2" key="1">
    <citation type="submission" date="2018-11" db="EMBL/GenBank/DDBJ databases">
        <authorList>
            <consortium name="Pathogen Informatics"/>
        </authorList>
    </citation>
    <scope>NUCLEOTIDE SEQUENCE</scope>
</reference>
<feature type="region of interest" description="Disordered" evidence="1">
    <location>
        <begin position="133"/>
        <end position="162"/>
    </location>
</feature>
<protein>
    <submittedName>
        <fullName evidence="2">Uncharacterized protein</fullName>
    </submittedName>
</protein>
<evidence type="ECO:0000313" key="3">
    <source>
        <dbReference type="Proteomes" id="UP000784294"/>
    </source>
</evidence>
<feature type="region of interest" description="Disordered" evidence="1">
    <location>
        <begin position="35"/>
        <end position="60"/>
    </location>
</feature>